<keyword evidence="2" id="KW-1185">Reference proteome</keyword>
<sequence>MGLIRKNSIGGYWFNNIYIEKIMSRYRFQQDTVNDKGLHIRLELVVRRGNDSIAWSAKIQSMQSHVR</sequence>
<organism evidence="1 2">
    <name type="scientific">Glossina palpalis gambiensis</name>
    <dbReference type="NCBI Taxonomy" id="67801"/>
    <lineage>
        <taxon>Eukaryota</taxon>
        <taxon>Metazoa</taxon>
        <taxon>Ecdysozoa</taxon>
        <taxon>Arthropoda</taxon>
        <taxon>Hexapoda</taxon>
        <taxon>Insecta</taxon>
        <taxon>Pterygota</taxon>
        <taxon>Neoptera</taxon>
        <taxon>Endopterygota</taxon>
        <taxon>Diptera</taxon>
        <taxon>Brachycera</taxon>
        <taxon>Muscomorpha</taxon>
        <taxon>Hippoboscoidea</taxon>
        <taxon>Glossinidae</taxon>
        <taxon>Glossina</taxon>
    </lineage>
</organism>
<dbReference type="VEuPathDB" id="VectorBase:GPPI012739"/>
<protein>
    <submittedName>
        <fullName evidence="1">Uncharacterized protein</fullName>
    </submittedName>
</protein>
<dbReference type="AlphaFoldDB" id="A0A1B0AYB8"/>
<name>A0A1B0AYB8_9MUSC</name>
<dbReference type="EMBL" id="JXJN01005601">
    <property type="status" value="NOT_ANNOTATED_CDS"/>
    <property type="molecule type" value="Genomic_DNA"/>
</dbReference>
<dbReference type="Proteomes" id="UP000092460">
    <property type="component" value="Unassembled WGS sequence"/>
</dbReference>
<reference evidence="1" key="2">
    <citation type="submission" date="2020-05" db="UniProtKB">
        <authorList>
            <consortium name="EnsemblMetazoa"/>
        </authorList>
    </citation>
    <scope>IDENTIFICATION</scope>
    <source>
        <strain evidence="1">IAEA</strain>
    </source>
</reference>
<accession>A0A1B0AYB8</accession>
<evidence type="ECO:0000313" key="1">
    <source>
        <dbReference type="EnsemblMetazoa" id="GPPI012739-PA"/>
    </source>
</evidence>
<reference evidence="2" key="1">
    <citation type="submission" date="2015-01" db="EMBL/GenBank/DDBJ databases">
        <authorList>
            <person name="Aksoy S."/>
            <person name="Warren W."/>
            <person name="Wilson R.K."/>
        </authorList>
    </citation>
    <scope>NUCLEOTIDE SEQUENCE [LARGE SCALE GENOMIC DNA]</scope>
    <source>
        <strain evidence="2">IAEA</strain>
    </source>
</reference>
<evidence type="ECO:0000313" key="2">
    <source>
        <dbReference type="Proteomes" id="UP000092460"/>
    </source>
</evidence>
<dbReference type="EnsemblMetazoa" id="GPPI012739-RA">
    <property type="protein sequence ID" value="GPPI012739-PA"/>
    <property type="gene ID" value="GPPI012739"/>
</dbReference>
<proteinExistence type="predicted"/>